<keyword evidence="5" id="KW-1185">Reference proteome</keyword>
<dbReference type="EMBL" id="JABCKV010000015">
    <property type="protein sequence ID" value="KAG5646891.1"/>
    <property type="molecule type" value="Genomic_DNA"/>
</dbReference>
<protein>
    <recommendedName>
        <fullName evidence="3">Peptidase M12B propeptide domain-containing protein</fullName>
    </recommendedName>
</protein>
<evidence type="ECO:0000313" key="5">
    <source>
        <dbReference type="Proteomes" id="UP000775547"/>
    </source>
</evidence>
<sequence>MVTHSAPARPLKRFEHPTTLALEILPRHASQSSPHLPFSKRQLPSPNTLRYDDTFRLTISAFDETFYLHLRPNDNLIHPAARVNYYSTTPDGHSYVTHSKPLLRESVKAYYGEVIAAGHTNARMREDAAGAVPQPHPSELGWVRIMVHHQGDTEQGIPPQFEGAFSINGIIHHITTKDHYLRTKGELDPDVSQPLDDEDDSLVIWRESDVMTAEEERVAKREAELTDKAVAQSCGHDRLSYNIDPAQNPILQKPPVSDSWFTNPFGALLQNGTRHRRQDGVSSGGGMGTK</sequence>
<organism evidence="4 5">
    <name type="scientific">Asterophora parasitica</name>
    <dbReference type="NCBI Taxonomy" id="117018"/>
    <lineage>
        <taxon>Eukaryota</taxon>
        <taxon>Fungi</taxon>
        <taxon>Dikarya</taxon>
        <taxon>Basidiomycota</taxon>
        <taxon>Agaricomycotina</taxon>
        <taxon>Agaricomycetes</taxon>
        <taxon>Agaricomycetidae</taxon>
        <taxon>Agaricales</taxon>
        <taxon>Tricholomatineae</taxon>
        <taxon>Lyophyllaceae</taxon>
        <taxon>Asterophora</taxon>
    </lineage>
</organism>
<accession>A0A9P7KGI8</accession>
<evidence type="ECO:0000313" key="4">
    <source>
        <dbReference type="EMBL" id="KAG5646891.1"/>
    </source>
</evidence>
<comment type="caution">
    <text evidence="4">The sequence shown here is derived from an EMBL/GenBank/DDBJ whole genome shotgun (WGS) entry which is preliminary data.</text>
</comment>
<feature type="domain" description="Peptidase M12B propeptide" evidence="3">
    <location>
        <begin position="39"/>
        <end position="90"/>
    </location>
</feature>
<keyword evidence="1" id="KW-1015">Disulfide bond</keyword>
<dbReference type="InterPro" id="IPR002870">
    <property type="entry name" value="Peptidase_M12B_N"/>
</dbReference>
<reference evidence="4" key="2">
    <citation type="submission" date="2021-10" db="EMBL/GenBank/DDBJ databases">
        <title>Phylogenomics reveals ancestral predisposition of the termite-cultivated fungus Termitomyces towards a domesticated lifestyle.</title>
        <authorList>
            <person name="Auxier B."/>
            <person name="Grum-Grzhimaylo A."/>
            <person name="Cardenas M.E."/>
            <person name="Lodge J.D."/>
            <person name="Laessoe T."/>
            <person name="Pedersen O."/>
            <person name="Smith M.E."/>
            <person name="Kuyper T.W."/>
            <person name="Franco-Molano E.A."/>
            <person name="Baroni T.J."/>
            <person name="Aanen D.K."/>
        </authorList>
    </citation>
    <scope>NUCLEOTIDE SEQUENCE</scope>
    <source>
        <strain evidence="4">AP01</strain>
        <tissue evidence="4">Mycelium</tissue>
    </source>
</reference>
<name>A0A9P7KGI8_9AGAR</name>
<dbReference type="OrthoDB" id="5951731at2759"/>
<reference evidence="4" key="1">
    <citation type="submission" date="2020-07" db="EMBL/GenBank/DDBJ databases">
        <authorList>
            <person name="Nieuwenhuis M."/>
            <person name="Van De Peppel L.J.J."/>
        </authorList>
    </citation>
    <scope>NUCLEOTIDE SEQUENCE</scope>
    <source>
        <strain evidence="4">AP01</strain>
        <tissue evidence="4">Mycelium</tissue>
    </source>
</reference>
<dbReference type="Proteomes" id="UP000775547">
    <property type="component" value="Unassembled WGS sequence"/>
</dbReference>
<dbReference type="Pfam" id="PF01562">
    <property type="entry name" value="Pep_M12B_propep"/>
    <property type="match status" value="1"/>
</dbReference>
<feature type="region of interest" description="Disordered" evidence="2">
    <location>
        <begin position="271"/>
        <end position="290"/>
    </location>
</feature>
<evidence type="ECO:0000259" key="3">
    <source>
        <dbReference type="Pfam" id="PF01562"/>
    </source>
</evidence>
<evidence type="ECO:0000256" key="2">
    <source>
        <dbReference type="SAM" id="MobiDB-lite"/>
    </source>
</evidence>
<dbReference type="AlphaFoldDB" id="A0A9P7KGI8"/>
<proteinExistence type="predicted"/>
<evidence type="ECO:0000256" key="1">
    <source>
        <dbReference type="ARBA" id="ARBA00023157"/>
    </source>
</evidence>
<gene>
    <name evidence="4" type="ORF">DXG03_001967</name>
</gene>